<gene>
    <name evidence="2 4" type="primary">uppS</name>
    <name evidence="4" type="ORF">GCM10008090_07490</name>
</gene>
<feature type="binding site" evidence="2">
    <location>
        <position position="67"/>
    </location>
    <ligand>
        <name>substrate</name>
    </ligand>
</feature>
<evidence type="ECO:0000313" key="5">
    <source>
        <dbReference type="Proteomes" id="UP000614811"/>
    </source>
</evidence>
<feature type="binding site" evidence="2">
    <location>
        <position position="63"/>
    </location>
    <ligand>
        <name>substrate</name>
    </ligand>
</feature>
<dbReference type="AlphaFoldDB" id="A0A918VJD8"/>
<feature type="binding site" evidence="2">
    <location>
        <position position="237"/>
    </location>
    <ligand>
        <name>Mg(2+)</name>
        <dbReference type="ChEBI" id="CHEBI:18420"/>
    </ligand>
</feature>
<comment type="cofactor">
    <cofactor evidence="2">
        <name>Mg(2+)</name>
        <dbReference type="ChEBI" id="CHEBI:18420"/>
    </cofactor>
    <text evidence="2">Binds 2 magnesium ions per subunit.</text>
</comment>
<keyword evidence="5" id="KW-1185">Reference proteome</keyword>
<dbReference type="PANTHER" id="PTHR10291">
    <property type="entry name" value="DEHYDRODOLICHYL DIPHOSPHATE SYNTHASE FAMILY MEMBER"/>
    <property type="match status" value="1"/>
</dbReference>
<feature type="region of interest" description="Disordered" evidence="3">
    <location>
        <begin position="272"/>
        <end position="295"/>
    </location>
</feature>
<keyword evidence="2" id="KW-0460">Magnesium</keyword>
<dbReference type="InterPro" id="IPR018520">
    <property type="entry name" value="UPP_synth-like_CS"/>
</dbReference>
<sequence length="295" mass="32910">MKLTEIDLLSALRLPMLTKLRTLLGLYRSSAPRRIPDINPKPNHVAVIMDGNGRWANAQGLSRVAGHKRGVDSVKSLIKSCIQHDIGYLSIFAFSSENWRRPQSEVDALMDLLGNALETQTKKLNENGVRLKLLGDLTRFSPRIQQLAAQAQAETAHNTKLVFAVAINYGGRWDIAQASRRLAEKVERGEMAAAHVTEDAIASELVTADMPDPDLFIRTSGEYRISNFLLWQAAYAEFYFTDVLWPDFDEHEFTEALLKYTRRDRRFGGAVDKVQGDGVAPAENDNTDPARGEAA</sequence>
<dbReference type="HAMAP" id="MF_01139">
    <property type="entry name" value="ISPT"/>
    <property type="match status" value="1"/>
</dbReference>
<feature type="active site" evidence="2">
    <location>
        <position position="50"/>
    </location>
</feature>
<accession>A0A918VJD8</accession>
<dbReference type="GO" id="GO:0008360">
    <property type="term" value="P:regulation of cell shape"/>
    <property type="evidence" value="ECO:0007669"/>
    <property type="project" value="UniProtKB-KW"/>
</dbReference>
<feature type="binding site" evidence="2">
    <location>
        <position position="50"/>
    </location>
    <ligand>
        <name>Mg(2+)</name>
        <dbReference type="ChEBI" id="CHEBI:18420"/>
    </ligand>
</feature>
<protein>
    <recommendedName>
        <fullName evidence="2">Ditrans,polycis-undecaprenyl-diphosphate synthase ((2E,6E)-farnesyl-diphosphate specific)</fullName>
        <ecNumber evidence="2">2.5.1.31</ecNumber>
    </recommendedName>
    <alternativeName>
        <fullName evidence="2">Ditrans,polycis-undecaprenylcistransferase</fullName>
    </alternativeName>
    <alternativeName>
        <fullName evidence="2">Undecaprenyl diphosphate synthase</fullName>
        <shortName evidence="2">UDS</shortName>
    </alternativeName>
    <alternativeName>
        <fullName evidence="2">Undecaprenyl pyrophosphate synthase</fullName>
        <shortName evidence="2">UPP synthase</shortName>
    </alternativeName>
</protein>
<comment type="caution">
    <text evidence="4">The sequence shown here is derived from an EMBL/GenBank/DDBJ whole genome shotgun (WGS) entry which is preliminary data.</text>
</comment>
<dbReference type="Pfam" id="PF01255">
    <property type="entry name" value="Prenyltransf"/>
    <property type="match status" value="1"/>
</dbReference>
<evidence type="ECO:0000313" key="4">
    <source>
        <dbReference type="EMBL" id="GHA00916.1"/>
    </source>
</evidence>
<keyword evidence="2" id="KW-0961">Cell wall biogenesis/degradation</keyword>
<feature type="binding site" evidence="2">
    <location>
        <begin position="95"/>
        <end position="97"/>
    </location>
    <ligand>
        <name>substrate</name>
    </ligand>
</feature>
<dbReference type="GO" id="GO:0000287">
    <property type="term" value="F:magnesium ion binding"/>
    <property type="evidence" value="ECO:0007669"/>
    <property type="project" value="UniProtKB-UniRule"/>
</dbReference>
<reference evidence="4" key="1">
    <citation type="journal article" date="2014" name="Int. J. Syst. Evol. Microbiol.">
        <title>Complete genome sequence of Corynebacterium casei LMG S-19264T (=DSM 44701T), isolated from a smear-ripened cheese.</title>
        <authorList>
            <consortium name="US DOE Joint Genome Institute (JGI-PGF)"/>
            <person name="Walter F."/>
            <person name="Albersmeier A."/>
            <person name="Kalinowski J."/>
            <person name="Ruckert C."/>
        </authorList>
    </citation>
    <scope>NUCLEOTIDE SEQUENCE</scope>
    <source>
        <strain evidence="4">KCTC 12711</strain>
    </source>
</reference>
<keyword evidence="1 2" id="KW-0808">Transferase</keyword>
<comment type="subunit">
    <text evidence="2">Homodimer.</text>
</comment>
<name>A0A918VJD8_9GAMM</name>
<dbReference type="EC" id="2.5.1.31" evidence="2"/>
<feature type="binding site" evidence="2">
    <location>
        <position position="99"/>
    </location>
    <ligand>
        <name>substrate</name>
    </ligand>
</feature>
<comment type="similarity">
    <text evidence="2">Belongs to the UPP synthase family.</text>
</comment>
<dbReference type="InterPro" id="IPR036424">
    <property type="entry name" value="UPP_synth-like_sf"/>
</dbReference>
<dbReference type="GO" id="GO:0008834">
    <property type="term" value="F:ditrans,polycis-undecaprenyl-diphosphate synthase [(2E,6E)-farnesyl-diphosphate specific] activity"/>
    <property type="evidence" value="ECO:0007669"/>
    <property type="project" value="UniProtKB-UniRule"/>
</dbReference>
<feature type="binding site" evidence="2">
    <location>
        <begin position="224"/>
        <end position="226"/>
    </location>
    <ligand>
        <name>substrate</name>
    </ligand>
</feature>
<dbReference type="GO" id="GO:0016094">
    <property type="term" value="P:polyprenol biosynthetic process"/>
    <property type="evidence" value="ECO:0007669"/>
    <property type="project" value="TreeGrafter"/>
</dbReference>
<feature type="active site" description="Proton acceptor" evidence="2">
    <location>
        <position position="98"/>
    </location>
</feature>
<dbReference type="CDD" id="cd00475">
    <property type="entry name" value="Cis_IPPS"/>
    <property type="match status" value="1"/>
</dbReference>
<keyword evidence="2" id="KW-0479">Metal-binding</keyword>
<dbReference type="InterPro" id="IPR001441">
    <property type="entry name" value="UPP_synth-like"/>
</dbReference>
<keyword evidence="2" id="KW-0133">Cell shape</keyword>
<dbReference type="GO" id="GO:0009252">
    <property type="term" value="P:peptidoglycan biosynthetic process"/>
    <property type="evidence" value="ECO:0007669"/>
    <property type="project" value="UniProtKB-UniRule"/>
</dbReference>
<evidence type="ECO:0000256" key="3">
    <source>
        <dbReference type="SAM" id="MobiDB-lite"/>
    </source>
</evidence>
<dbReference type="NCBIfam" id="TIGR00055">
    <property type="entry name" value="uppS"/>
    <property type="match status" value="1"/>
</dbReference>
<comment type="function">
    <text evidence="2">Catalyzes the sequential condensation of isopentenyl diphosphate (IPP) with (2E,6E)-farnesyl diphosphate (E,E-FPP) to yield (2Z,6Z,10Z,14Z,18Z,22Z,26Z,30Z,34E,38E)-undecaprenyl diphosphate (di-trans,octa-cis-UPP). UPP is the precursor of glycosyl carrier lipid in the biosynthesis of bacterial cell wall polysaccharide components such as peptidoglycan and lipopolysaccharide.</text>
</comment>
<feature type="binding site" evidence="2">
    <location>
        <position position="55"/>
    </location>
    <ligand>
        <name>substrate</name>
    </ligand>
</feature>
<dbReference type="FunFam" id="3.40.1180.10:FF:000001">
    <property type="entry name" value="(2E,6E)-farnesyl-diphosphate-specific ditrans,polycis-undecaprenyl-diphosphate synthase"/>
    <property type="match status" value="1"/>
</dbReference>
<evidence type="ECO:0000256" key="1">
    <source>
        <dbReference type="ARBA" id="ARBA00022679"/>
    </source>
</evidence>
<organism evidence="4 5">
    <name type="scientific">Arenicella chitinivorans</name>
    <dbReference type="NCBI Taxonomy" id="1329800"/>
    <lineage>
        <taxon>Bacteria</taxon>
        <taxon>Pseudomonadati</taxon>
        <taxon>Pseudomonadota</taxon>
        <taxon>Gammaproteobacteria</taxon>
        <taxon>Arenicellales</taxon>
        <taxon>Arenicellaceae</taxon>
        <taxon>Arenicella</taxon>
    </lineage>
</organism>
<feature type="binding site" evidence="2">
    <location>
        <begin position="51"/>
        <end position="54"/>
    </location>
    <ligand>
        <name>substrate</name>
    </ligand>
</feature>
<proteinExistence type="inferred from homology"/>
<dbReference type="SUPFAM" id="SSF64005">
    <property type="entry name" value="Undecaprenyl diphosphate synthase"/>
    <property type="match status" value="1"/>
</dbReference>
<dbReference type="Gene3D" id="3.40.1180.10">
    <property type="entry name" value="Decaprenyl diphosphate synthase-like"/>
    <property type="match status" value="1"/>
</dbReference>
<dbReference type="PANTHER" id="PTHR10291:SF0">
    <property type="entry name" value="DEHYDRODOLICHYL DIPHOSPHATE SYNTHASE 2"/>
    <property type="match status" value="1"/>
</dbReference>
<dbReference type="PROSITE" id="PS01066">
    <property type="entry name" value="UPP_SYNTHASE"/>
    <property type="match status" value="1"/>
</dbReference>
<dbReference type="Proteomes" id="UP000614811">
    <property type="component" value="Unassembled WGS sequence"/>
</dbReference>
<keyword evidence="2" id="KW-0573">Peptidoglycan synthesis</keyword>
<feature type="binding site" evidence="2">
    <location>
        <position position="218"/>
    </location>
    <ligand>
        <name>substrate</name>
    </ligand>
</feature>
<dbReference type="GO" id="GO:0071555">
    <property type="term" value="P:cell wall organization"/>
    <property type="evidence" value="ECO:0007669"/>
    <property type="project" value="UniProtKB-KW"/>
</dbReference>
<feature type="binding site" evidence="2">
    <location>
        <position position="101"/>
    </location>
    <ligand>
        <name>substrate</name>
    </ligand>
</feature>
<reference evidence="4" key="2">
    <citation type="submission" date="2020-09" db="EMBL/GenBank/DDBJ databases">
        <authorList>
            <person name="Sun Q."/>
            <person name="Kim S."/>
        </authorList>
    </citation>
    <scope>NUCLEOTIDE SEQUENCE</scope>
    <source>
        <strain evidence="4">KCTC 12711</strain>
    </source>
</reference>
<comment type="catalytic activity">
    <reaction evidence="2">
        <text>8 isopentenyl diphosphate + (2E,6E)-farnesyl diphosphate = di-trans,octa-cis-undecaprenyl diphosphate + 8 diphosphate</text>
        <dbReference type="Rhea" id="RHEA:27551"/>
        <dbReference type="ChEBI" id="CHEBI:33019"/>
        <dbReference type="ChEBI" id="CHEBI:58405"/>
        <dbReference type="ChEBI" id="CHEBI:128769"/>
        <dbReference type="ChEBI" id="CHEBI:175763"/>
        <dbReference type="EC" id="2.5.1.31"/>
    </reaction>
</comment>
<dbReference type="GO" id="GO:0005829">
    <property type="term" value="C:cytosol"/>
    <property type="evidence" value="ECO:0007669"/>
    <property type="project" value="TreeGrafter"/>
</dbReference>
<dbReference type="EMBL" id="BMXA01000001">
    <property type="protein sequence ID" value="GHA00916.1"/>
    <property type="molecule type" value="Genomic_DNA"/>
</dbReference>
<evidence type="ECO:0000256" key="2">
    <source>
        <dbReference type="HAMAP-Rule" id="MF_01139"/>
    </source>
</evidence>